<protein>
    <recommendedName>
        <fullName evidence="3">Secreted protein</fullName>
    </recommendedName>
</protein>
<accession>A0AAV3YFT0</accession>
<name>A0AAV3YFT0_9GAST</name>
<dbReference type="AlphaFoldDB" id="A0AAV3YFT0"/>
<organism evidence="1 2">
    <name type="scientific">Plakobranchus ocellatus</name>
    <dbReference type="NCBI Taxonomy" id="259542"/>
    <lineage>
        <taxon>Eukaryota</taxon>
        <taxon>Metazoa</taxon>
        <taxon>Spiralia</taxon>
        <taxon>Lophotrochozoa</taxon>
        <taxon>Mollusca</taxon>
        <taxon>Gastropoda</taxon>
        <taxon>Heterobranchia</taxon>
        <taxon>Euthyneura</taxon>
        <taxon>Panpulmonata</taxon>
        <taxon>Sacoglossa</taxon>
        <taxon>Placobranchoidea</taxon>
        <taxon>Plakobranchidae</taxon>
        <taxon>Plakobranchus</taxon>
    </lineage>
</organism>
<keyword evidence="2" id="KW-1185">Reference proteome</keyword>
<proteinExistence type="predicted"/>
<reference evidence="1 2" key="1">
    <citation type="journal article" date="2021" name="Elife">
        <title>Chloroplast acquisition without the gene transfer in kleptoplastic sea slugs, Plakobranchus ocellatus.</title>
        <authorList>
            <person name="Maeda T."/>
            <person name="Takahashi S."/>
            <person name="Yoshida T."/>
            <person name="Shimamura S."/>
            <person name="Takaki Y."/>
            <person name="Nagai Y."/>
            <person name="Toyoda A."/>
            <person name="Suzuki Y."/>
            <person name="Arimoto A."/>
            <person name="Ishii H."/>
            <person name="Satoh N."/>
            <person name="Nishiyama T."/>
            <person name="Hasebe M."/>
            <person name="Maruyama T."/>
            <person name="Minagawa J."/>
            <person name="Obokata J."/>
            <person name="Shigenobu S."/>
        </authorList>
    </citation>
    <scope>NUCLEOTIDE SEQUENCE [LARGE SCALE GENOMIC DNA]</scope>
</reference>
<sequence>MESGSPFILTILFQILGEAHVMLTVTCLPCKFLLISPRAARSIRVISLRTAFMALFGSLSRDTQFVVKTKSSTANGCRPSSGPCLQLAIRPRVVGGVGNGRAK</sequence>
<dbReference type="EMBL" id="BLXT01000921">
    <property type="protein sequence ID" value="GFN81339.1"/>
    <property type="molecule type" value="Genomic_DNA"/>
</dbReference>
<evidence type="ECO:0000313" key="1">
    <source>
        <dbReference type="EMBL" id="GFN81339.1"/>
    </source>
</evidence>
<comment type="caution">
    <text evidence="1">The sequence shown here is derived from an EMBL/GenBank/DDBJ whole genome shotgun (WGS) entry which is preliminary data.</text>
</comment>
<dbReference type="Proteomes" id="UP000735302">
    <property type="component" value="Unassembled WGS sequence"/>
</dbReference>
<evidence type="ECO:0008006" key="3">
    <source>
        <dbReference type="Google" id="ProtNLM"/>
    </source>
</evidence>
<evidence type="ECO:0000313" key="2">
    <source>
        <dbReference type="Proteomes" id="UP000735302"/>
    </source>
</evidence>
<gene>
    <name evidence="1" type="ORF">PoB_000784500</name>
</gene>